<reference evidence="3" key="1">
    <citation type="journal article" date="2014" name="Front. Microbiol.">
        <title>High frequency of phylogenetically diverse reductive dehalogenase-homologous genes in deep subseafloor sedimentary metagenomes.</title>
        <authorList>
            <person name="Kawai M."/>
            <person name="Futagami T."/>
            <person name="Toyoda A."/>
            <person name="Takaki Y."/>
            <person name="Nishi S."/>
            <person name="Hori S."/>
            <person name="Arai W."/>
            <person name="Tsubouchi T."/>
            <person name="Morono Y."/>
            <person name="Uchiyama I."/>
            <person name="Ito T."/>
            <person name="Fujiyama A."/>
            <person name="Inagaki F."/>
            <person name="Takami H."/>
        </authorList>
    </citation>
    <scope>NUCLEOTIDE SEQUENCE</scope>
    <source>
        <strain evidence="3">Expedition CK06-06</strain>
    </source>
</reference>
<evidence type="ECO:0000259" key="2">
    <source>
        <dbReference type="PROSITE" id="PS50850"/>
    </source>
</evidence>
<dbReference type="PANTHER" id="PTHR11360">
    <property type="entry name" value="MONOCARBOXYLATE TRANSPORTER"/>
    <property type="match status" value="1"/>
</dbReference>
<protein>
    <recommendedName>
        <fullName evidence="2">Major facilitator superfamily (MFS) profile domain-containing protein</fullName>
    </recommendedName>
</protein>
<dbReference type="InterPro" id="IPR011701">
    <property type="entry name" value="MFS"/>
</dbReference>
<dbReference type="InterPro" id="IPR050327">
    <property type="entry name" value="Proton-linked_MCT"/>
</dbReference>
<dbReference type="InterPro" id="IPR036259">
    <property type="entry name" value="MFS_trans_sf"/>
</dbReference>
<dbReference type="EMBL" id="BARV01026934">
    <property type="protein sequence ID" value="GAI45743.1"/>
    <property type="molecule type" value="Genomic_DNA"/>
</dbReference>
<proteinExistence type="predicted"/>
<keyword evidence="1" id="KW-0472">Membrane</keyword>
<feature type="transmembrane region" description="Helical" evidence="1">
    <location>
        <begin position="121"/>
        <end position="140"/>
    </location>
</feature>
<dbReference type="InterPro" id="IPR020846">
    <property type="entry name" value="MFS_dom"/>
</dbReference>
<evidence type="ECO:0000313" key="3">
    <source>
        <dbReference type="EMBL" id="GAI45743.1"/>
    </source>
</evidence>
<dbReference type="GO" id="GO:0022857">
    <property type="term" value="F:transmembrane transporter activity"/>
    <property type="evidence" value="ECO:0007669"/>
    <property type="project" value="InterPro"/>
</dbReference>
<evidence type="ECO:0000256" key="1">
    <source>
        <dbReference type="SAM" id="Phobius"/>
    </source>
</evidence>
<accession>X1NQ63</accession>
<comment type="caution">
    <text evidence="3">The sequence shown here is derived from an EMBL/GenBank/DDBJ whole genome shotgun (WGS) entry which is preliminary data.</text>
</comment>
<feature type="transmembrane region" description="Helical" evidence="1">
    <location>
        <begin position="89"/>
        <end position="109"/>
    </location>
</feature>
<gene>
    <name evidence="3" type="ORF">S06H3_43421</name>
</gene>
<feature type="domain" description="Major facilitator superfamily (MFS) profile" evidence="2">
    <location>
        <begin position="1"/>
        <end position="144"/>
    </location>
</feature>
<dbReference type="SUPFAM" id="SSF103473">
    <property type="entry name" value="MFS general substrate transporter"/>
    <property type="match status" value="1"/>
</dbReference>
<dbReference type="PANTHER" id="PTHR11360:SF290">
    <property type="entry name" value="MONOCARBOXYLATE MFS PERMEASE"/>
    <property type="match status" value="1"/>
</dbReference>
<feature type="transmembrane region" description="Helical" evidence="1">
    <location>
        <begin position="31"/>
        <end position="49"/>
    </location>
</feature>
<organism evidence="3">
    <name type="scientific">marine sediment metagenome</name>
    <dbReference type="NCBI Taxonomy" id="412755"/>
    <lineage>
        <taxon>unclassified sequences</taxon>
        <taxon>metagenomes</taxon>
        <taxon>ecological metagenomes</taxon>
    </lineage>
</organism>
<keyword evidence="1" id="KW-1133">Transmembrane helix</keyword>
<feature type="transmembrane region" description="Helical" evidence="1">
    <location>
        <begin position="56"/>
        <end position="77"/>
    </location>
</feature>
<sequence length="144" mass="14876">MAASILAVIGGLSIAGRIVMGSVADRIGNRPPLIIDFVLMSGVLFWLVVAKELWMLYLFAVIFGFAYGAIVALESPLVAELFGLSSHGAILGIAAFGFTVGGAAGPVLAGRIFDIMGSYQVDFLVCAALAVIACILASLLRPSS</sequence>
<dbReference type="AlphaFoldDB" id="X1NQ63"/>
<dbReference type="PROSITE" id="PS50850">
    <property type="entry name" value="MFS"/>
    <property type="match status" value="1"/>
</dbReference>
<keyword evidence="1" id="KW-0812">Transmembrane</keyword>
<dbReference type="Pfam" id="PF07690">
    <property type="entry name" value="MFS_1"/>
    <property type="match status" value="1"/>
</dbReference>
<name>X1NQ63_9ZZZZ</name>
<dbReference type="Gene3D" id="1.20.1250.20">
    <property type="entry name" value="MFS general substrate transporter like domains"/>
    <property type="match status" value="1"/>
</dbReference>